<dbReference type="HOGENOM" id="CLU_020846_1_0_3"/>
<comment type="similarity">
    <text evidence="2">Belongs to the glycosyl hydrolase 100 family.</text>
</comment>
<dbReference type="KEGG" id="scs:Sta7437_4400"/>
<proteinExistence type="inferred from homology"/>
<comment type="catalytic activity">
    <reaction evidence="1">
        <text>Hydrolysis of terminal non-reducing beta-D-fructofuranoside residues in beta-D-fructofuranosides.</text>
        <dbReference type="EC" id="3.2.1.26"/>
    </reaction>
</comment>
<evidence type="ECO:0000256" key="1">
    <source>
        <dbReference type="ARBA" id="ARBA00000094"/>
    </source>
</evidence>
<dbReference type="InterPro" id="IPR008928">
    <property type="entry name" value="6-hairpin_glycosidase_sf"/>
</dbReference>
<dbReference type="Proteomes" id="UP000010473">
    <property type="component" value="Chromosome"/>
</dbReference>
<dbReference type="PANTHER" id="PTHR31916:SF28">
    <property type="entry name" value="NEUTRAL_ALKALINE INVERTASE 3, CHLOROPLASTIC"/>
    <property type="match status" value="1"/>
</dbReference>
<evidence type="ECO:0000256" key="5">
    <source>
        <dbReference type="ARBA" id="ARBA00023277"/>
    </source>
</evidence>
<dbReference type="InterPro" id="IPR024746">
    <property type="entry name" value="Glyco_hydro_100"/>
</dbReference>
<dbReference type="EMBL" id="CP003653">
    <property type="protein sequence ID" value="AFZ37869.1"/>
    <property type="molecule type" value="Genomic_DNA"/>
</dbReference>
<evidence type="ECO:0000313" key="8">
    <source>
        <dbReference type="Proteomes" id="UP000010473"/>
    </source>
</evidence>
<dbReference type="Pfam" id="PF12899">
    <property type="entry name" value="Glyco_hydro_100"/>
    <property type="match status" value="1"/>
</dbReference>
<dbReference type="GO" id="GO:0005987">
    <property type="term" value="P:sucrose catabolic process"/>
    <property type="evidence" value="ECO:0007669"/>
    <property type="project" value="TreeGrafter"/>
</dbReference>
<gene>
    <name evidence="7" type="ordered locus">Sta7437_4400</name>
</gene>
<dbReference type="EC" id="3.2.1.26" evidence="3"/>
<keyword evidence="8" id="KW-1185">Reference proteome</keyword>
<dbReference type="PATRIC" id="fig|111780.3.peg.4556"/>
<evidence type="ECO:0000256" key="2">
    <source>
        <dbReference type="ARBA" id="ARBA00007671"/>
    </source>
</evidence>
<dbReference type="InterPro" id="IPR012341">
    <property type="entry name" value="6hp_glycosidase-like_sf"/>
</dbReference>
<reference evidence="8" key="1">
    <citation type="journal article" date="2013" name="Proc. Natl. Acad. Sci. U.S.A.">
        <title>Improving the coverage of the cyanobacterial phylum using diversity-driven genome sequencing.</title>
        <authorList>
            <person name="Shih P.M."/>
            <person name="Wu D."/>
            <person name="Latifi A."/>
            <person name="Axen S.D."/>
            <person name="Fewer D.P."/>
            <person name="Talla E."/>
            <person name="Calteau A."/>
            <person name="Cai F."/>
            <person name="Tandeau de Marsac N."/>
            <person name="Rippka R."/>
            <person name="Herdman M."/>
            <person name="Sivonen K."/>
            <person name="Coursin T."/>
            <person name="Laurent T."/>
            <person name="Goodwin L."/>
            <person name="Nolan M."/>
            <person name="Davenport K.W."/>
            <person name="Han C.S."/>
            <person name="Rubin E.M."/>
            <person name="Eisen J.A."/>
            <person name="Woyke T."/>
            <person name="Gugger M."/>
            <person name="Kerfeld C.A."/>
        </authorList>
    </citation>
    <scope>NUCLEOTIDE SEQUENCE [LARGE SCALE GENOMIC DNA]</scope>
    <source>
        <strain evidence="8">ATCC 29371 / PCC 7437</strain>
    </source>
</reference>
<dbReference type="SUPFAM" id="SSF48208">
    <property type="entry name" value="Six-hairpin glycosidases"/>
    <property type="match status" value="1"/>
</dbReference>
<evidence type="ECO:0000256" key="4">
    <source>
        <dbReference type="ARBA" id="ARBA00022801"/>
    </source>
</evidence>
<protein>
    <recommendedName>
        <fullName evidence="3">beta-fructofuranosidase</fullName>
        <ecNumber evidence="3">3.2.1.26</ecNumber>
    </recommendedName>
</protein>
<name>K9Y0N6_STAC7</name>
<dbReference type="Gene3D" id="1.50.10.10">
    <property type="match status" value="1"/>
</dbReference>
<dbReference type="STRING" id="111780.Sta7437_4400"/>
<keyword evidence="6" id="KW-0326">Glycosidase</keyword>
<organism evidence="7 8">
    <name type="scientific">Stanieria cyanosphaera (strain ATCC 29371 / PCC 7437)</name>
    <dbReference type="NCBI Taxonomy" id="111780"/>
    <lineage>
        <taxon>Bacteria</taxon>
        <taxon>Bacillati</taxon>
        <taxon>Cyanobacteriota</taxon>
        <taxon>Cyanophyceae</taxon>
        <taxon>Pleurocapsales</taxon>
        <taxon>Dermocarpellaceae</taxon>
        <taxon>Stanieria</taxon>
    </lineage>
</organism>
<dbReference type="eggNOG" id="COG3408">
    <property type="taxonomic scope" value="Bacteria"/>
</dbReference>
<dbReference type="RefSeq" id="WP_015195523.1">
    <property type="nucleotide sequence ID" value="NC_019748.1"/>
</dbReference>
<dbReference type="AlphaFoldDB" id="K9Y0N6"/>
<keyword evidence="5" id="KW-0119">Carbohydrate metabolism</keyword>
<dbReference type="PANTHER" id="PTHR31916">
    <property type="match status" value="1"/>
</dbReference>
<evidence type="ECO:0000313" key="7">
    <source>
        <dbReference type="EMBL" id="AFZ37869.1"/>
    </source>
</evidence>
<accession>K9Y0N6</accession>
<dbReference type="OrthoDB" id="501302at2"/>
<dbReference type="GO" id="GO:0033926">
    <property type="term" value="F:endo-alpha-N-acetylgalactosaminidase activity"/>
    <property type="evidence" value="ECO:0007669"/>
    <property type="project" value="InterPro"/>
</dbReference>
<evidence type="ECO:0000256" key="3">
    <source>
        <dbReference type="ARBA" id="ARBA00012758"/>
    </source>
</evidence>
<sequence>MNIEHLTTEAWEILEQSIIYYYELPIGTVAACDRETPALNYDQCFIRDFIPAALAFLIKGKTEIVRNFLIHTLKLQIKEKQLDFLEPGRGVMPASFKVIHQSSDQYLQADFGDHAIGRVTPVDSCLWWMFLLRAYVRATGEFSLAHSPEMQKGIRLIMELCLSARFDMYPTLLVPDGACMIDRRMGINGHPLEIQTLFYTALRCAKELLLDNNENANTHQAIDNRVSPLVSHIRHHYWLDLERLNVIYRYKGEEYGENVLNQFNIYSESIPYADLSEWLPEDGGYLVGNLGPSQLDCRFFSLGNLMAILSSLVTEFQAHAILNTIEKKWKDLIGFMPMKICFPALKDRDWQLLTGCDPKNRPWSYHNGGNWPVLLWQLVAVALKYDRPEIAKRALDTAAKRLPQDEWAEYYDGKNGRLIGKEARKYQIWTVGSFLLSQELLSDHSVPRQSRDRKYLDWISHD</sequence>
<dbReference type="GO" id="GO:0004575">
    <property type="term" value="F:sucrose alpha-glucosidase activity"/>
    <property type="evidence" value="ECO:0007669"/>
    <property type="project" value="TreeGrafter"/>
</dbReference>
<keyword evidence="4" id="KW-0378">Hydrolase</keyword>
<evidence type="ECO:0000256" key="6">
    <source>
        <dbReference type="ARBA" id="ARBA00023295"/>
    </source>
</evidence>